<dbReference type="InterPro" id="IPR029063">
    <property type="entry name" value="SAM-dependent_MTases_sf"/>
</dbReference>
<dbReference type="EMBL" id="JANRHA010000004">
    <property type="protein sequence ID" value="MDG3014397.1"/>
    <property type="molecule type" value="Genomic_DNA"/>
</dbReference>
<dbReference type="SUPFAM" id="SSF53335">
    <property type="entry name" value="S-adenosyl-L-methionine-dependent methyltransferases"/>
    <property type="match status" value="1"/>
</dbReference>
<name>A0A9X4M125_9ACTN</name>
<comment type="function">
    <text evidence="1 6">Exhibits S-adenosyl-L-methionine-dependent methyltransferase activity.</text>
</comment>
<proteinExistence type="inferred from homology"/>
<sequence>MRTDDDTWDITTSVGVTAIGVAAMRAVETRRADALFRDPCAELLVRAADPERFGRLIDATAEPEGAGEGQTAVRVRAVMGGFMVARTCYFDGYFRDATAAGLRQIVILASGLDARAYRLEWPTGTTVFEIDQPKVLEFKSATLAEHGVEPLAELRTVAVDLRQDWPAALLAHGFDPARPTAWLTEGLLRYLPAEAQDRLFDNVIQLSAPGSRIAANFSLETAEQATQQTRARVLAQLGLDLDVGQLWYPNDGRSDPAEWFAERGWIVTCTDATRVLTELGRSFPADADAAIGRHNLMTATLG</sequence>
<keyword evidence="8" id="KW-1185">Reference proteome</keyword>
<dbReference type="InterPro" id="IPR011610">
    <property type="entry name" value="SAM_mthyl_Trfase_ML2640-like"/>
</dbReference>
<accession>A0A9X4M125</accession>
<dbReference type="PANTHER" id="PTHR43619:SF2">
    <property type="entry name" value="S-ADENOSYL-L-METHIONINE-DEPENDENT METHYLTRANSFERASES SUPERFAMILY PROTEIN"/>
    <property type="match status" value="1"/>
</dbReference>
<keyword evidence="3 6" id="KW-0489">Methyltransferase</keyword>
<evidence type="ECO:0000256" key="1">
    <source>
        <dbReference type="ARBA" id="ARBA00003907"/>
    </source>
</evidence>
<keyword evidence="5 6" id="KW-0949">S-adenosyl-L-methionine</keyword>
<keyword evidence="4" id="KW-0808">Transferase</keyword>
<dbReference type="InterPro" id="IPR007213">
    <property type="entry name" value="Ppm1/Ppm2/Tcmp"/>
</dbReference>
<evidence type="ECO:0000256" key="2">
    <source>
        <dbReference type="ARBA" id="ARBA00008138"/>
    </source>
</evidence>
<dbReference type="Pfam" id="PF04072">
    <property type="entry name" value="LCM"/>
    <property type="match status" value="1"/>
</dbReference>
<organism evidence="7 8">
    <name type="scientific">Speluncibacter jeojiensis</name>
    <dbReference type="NCBI Taxonomy" id="2710754"/>
    <lineage>
        <taxon>Bacteria</taxon>
        <taxon>Bacillati</taxon>
        <taxon>Actinomycetota</taxon>
        <taxon>Actinomycetes</taxon>
        <taxon>Mycobacteriales</taxon>
        <taxon>Speluncibacteraceae</taxon>
        <taxon>Speluncibacter</taxon>
    </lineage>
</organism>
<evidence type="ECO:0000256" key="3">
    <source>
        <dbReference type="ARBA" id="ARBA00022603"/>
    </source>
</evidence>
<dbReference type="Gene3D" id="3.40.50.150">
    <property type="entry name" value="Vaccinia Virus protein VP39"/>
    <property type="match status" value="1"/>
</dbReference>
<comment type="similarity">
    <text evidence="2 6">Belongs to the UPF0677 family.</text>
</comment>
<comment type="caution">
    <text evidence="7">The sequence shown here is derived from an EMBL/GenBank/DDBJ whole genome shotgun (WGS) entry which is preliminary data.</text>
</comment>
<evidence type="ECO:0000256" key="4">
    <source>
        <dbReference type="ARBA" id="ARBA00022679"/>
    </source>
</evidence>
<dbReference type="AlphaFoldDB" id="A0A9X4M125"/>
<evidence type="ECO:0000313" key="8">
    <source>
        <dbReference type="Proteomes" id="UP001152755"/>
    </source>
</evidence>
<dbReference type="GO" id="GO:0008168">
    <property type="term" value="F:methyltransferase activity"/>
    <property type="evidence" value="ECO:0007669"/>
    <property type="project" value="UniProtKB-UniRule"/>
</dbReference>
<evidence type="ECO:0000256" key="6">
    <source>
        <dbReference type="RuleBase" id="RU362030"/>
    </source>
</evidence>
<dbReference type="RefSeq" id="WP_332519575.1">
    <property type="nucleotide sequence ID" value="NZ_JANRHA010000004.1"/>
</dbReference>
<dbReference type="Proteomes" id="UP001152755">
    <property type="component" value="Unassembled WGS sequence"/>
</dbReference>
<dbReference type="PANTHER" id="PTHR43619">
    <property type="entry name" value="S-ADENOSYL-L-METHIONINE-DEPENDENT METHYLTRANSFERASE YKTD-RELATED"/>
    <property type="match status" value="1"/>
</dbReference>
<evidence type="ECO:0000313" key="7">
    <source>
        <dbReference type="EMBL" id="MDG3014397.1"/>
    </source>
</evidence>
<reference evidence="7" key="1">
    <citation type="submission" date="2022-08" db="EMBL/GenBank/DDBJ databases">
        <title>Genome analysis of Corynebacteriales strain.</title>
        <authorList>
            <person name="Lee S.D."/>
        </authorList>
    </citation>
    <scope>NUCLEOTIDE SEQUENCE</scope>
    <source>
        <strain evidence="7">D3-21</strain>
    </source>
</reference>
<gene>
    <name evidence="7" type="ORF">NVS88_07480</name>
</gene>
<protein>
    <recommendedName>
        <fullName evidence="6">S-adenosyl-L-methionine-dependent methyltransferase</fullName>
        <ecNumber evidence="6">2.1.1.-</ecNumber>
    </recommendedName>
</protein>
<dbReference type="NCBIfam" id="TIGR00027">
    <property type="entry name" value="mthyl_TIGR00027"/>
    <property type="match status" value="1"/>
</dbReference>
<dbReference type="EC" id="2.1.1.-" evidence="6"/>
<dbReference type="GO" id="GO:0032259">
    <property type="term" value="P:methylation"/>
    <property type="evidence" value="ECO:0007669"/>
    <property type="project" value="UniProtKB-KW"/>
</dbReference>
<evidence type="ECO:0000256" key="5">
    <source>
        <dbReference type="ARBA" id="ARBA00022691"/>
    </source>
</evidence>